<comment type="caution">
    <text evidence="2">The sequence shown here is derived from an EMBL/GenBank/DDBJ whole genome shotgun (WGS) entry which is preliminary data.</text>
</comment>
<proteinExistence type="predicted"/>
<evidence type="ECO:0000313" key="3">
    <source>
        <dbReference type="Proteomes" id="UP000295717"/>
    </source>
</evidence>
<reference evidence="2 3" key="1">
    <citation type="submission" date="2019-03" db="EMBL/GenBank/DDBJ databases">
        <title>Genomic Encyclopedia of Type Strains, Phase IV (KMG-IV): sequencing the most valuable type-strain genomes for metagenomic binning, comparative biology and taxonomic classification.</title>
        <authorList>
            <person name="Goeker M."/>
        </authorList>
    </citation>
    <scope>NUCLEOTIDE SEQUENCE [LARGE SCALE GENOMIC DNA]</scope>
    <source>
        <strain evidence="2 3">DSM 13587</strain>
    </source>
</reference>
<dbReference type="RefSeq" id="WP_132976912.1">
    <property type="nucleotide sequence ID" value="NZ_SMAO01000004.1"/>
</dbReference>
<name>A0A4R3MXH3_9GAMM</name>
<protein>
    <submittedName>
        <fullName evidence="2">Uncharacterized protein</fullName>
    </submittedName>
</protein>
<dbReference type="AlphaFoldDB" id="A0A4R3MXH3"/>
<keyword evidence="3" id="KW-1185">Reference proteome</keyword>
<evidence type="ECO:0000256" key="1">
    <source>
        <dbReference type="SAM" id="MobiDB-lite"/>
    </source>
</evidence>
<dbReference type="EMBL" id="SMAO01000004">
    <property type="protein sequence ID" value="TCT21308.1"/>
    <property type="molecule type" value="Genomic_DNA"/>
</dbReference>
<evidence type="ECO:0000313" key="2">
    <source>
        <dbReference type="EMBL" id="TCT21308.1"/>
    </source>
</evidence>
<gene>
    <name evidence="2" type="ORF">EDC35_104163</name>
</gene>
<sequence length="461" mass="49631">MKLLRRLSLTLNVSPSLRARSSVLSKTARRWLWLFLLFCLVGCSGVQPLAEGRAAVDDRHQRPPTAAWQSGEGSADGRLSGNGKALSEGTEPATVLYSQNPLPLRREVATACARSRAANDRRFLRSLVADLYFSGVDPAVATEALLLGECGTLPEILTEMVAQGGPASGDAVSARARAVAGPGSARRIDAAVTAGLARYASKPDAETVPVSDPPPAYGMLYFPSVGEGARIDTSMALNQLYENGIPGYGIYTFVLPGRGLPPASGASAARLRELLRIIETYVATTENEGDGPSAEAHAFLIPVNAAKLDEPLIDQIAVDLSRHMHRQFSQSLRLEGQARLAAHLEKGDGPFLITTLEPRLLSSDPSAFRLVADLSRLGPEHLYGIVDAYDRPIPSGASGRPESLRLIRERLLNLPLLPADALDNRGEQPNWLFSLGQIGDRSTVRRQRVTELARQIEQTNI</sequence>
<organism evidence="2 3">
    <name type="scientific">Thiobaca trueperi</name>
    <dbReference type="NCBI Taxonomy" id="127458"/>
    <lineage>
        <taxon>Bacteria</taxon>
        <taxon>Pseudomonadati</taxon>
        <taxon>Pseudomonadota</taxon>
        <taxon>Gammaproteobacteria</taxon>
        <taxon>Chromatiales</taxon>
        <taxon>Chromatiaceae</taxon>
        <taxon>Thiobaca</taxon>
    </lineage>
</organism>
<dbReference type="OrthoDB" id="5766503at2"/>
<accession>A0A4R3MXH3</accession>
<dbReference type="Proteomes" id="UP000295717">
    <property type="component" value="Unassembled WGS sequence"/>
</dbReference>
<feature type="region of interest" description="Disordered" evidence="1">
    <location>
        <begin position="53"/>
        <end position="92"/>
    </location>
</feature>